<dbReference type="AlphaFoldDB" id="A0A7N0UYK3"/>
<organism evidence="5 6">
    <name type="scientific">Kalanchoe fedtschenkoi</name>
    <name type="common">Lavender scallops</name>
    <name type="synonym">South American air plant</name>
    <dbReference type="NCBI Taxonomy" id="63787"/>
    <lineage>
        <taxon>Eukaryota</taxon>
        <taxon>Viridiplantae</taxon>
        <taxon>Streptophyta</taxon>
        <taxon>Embryophyta</taxon>
        <taxon>Tracheophyta</taxon>
        <taxon>Spermatophyta</taxon>
        <taxon>Magnoliopsida</taxon>
        <taxon>eudicotyledons</taxon>
        <taxon>Gunneridae</taxon>
        <taxon>Pentapetalae</taxon>
        <taxon>Saxifragales</taxon>
        <taxon>Crassulaceae</taxon>
        <taxon>Kalanchoe</taxon>
    </lineage>
</organism>
<keyword evidence="3" id="KW-0809">Transit peptide</keyword>
<dbReference type="Proteomes" id="UP000594263">
    <property type="component" value="Unplaced"/>
</dbReference>
<evidence type="ECO:0000313" key="5">
    <source>
        <dbReference type="EnsemblPlants" id="Kaladp0095s0060.2.v1.1.CDS.1"/>
    </source>
</evidence>
<dbReference type="PANTHER" id="PTHR13068:SF236">
    <property type="entry name" value="OS02G0749800 PROTEIN"/>
    <property type="match status" value="1"/>
</dbReference>
<dbReference type="SMART" id="SM00733">
    <property type="entry name" value="Mterf"/>
    <property type="match status" value="7"/>
</dbReference>
<proteinExistence type="inferred from homology"/>
<comment type="similarity">
    <text evidence="1">Belongs to the mTERF family.</text>
</comment>
<evidence type="ECO:0000256" key="3">
    <source>
        <dbReference type="ARBA" id="ARBA00022946"/>
    </source>
</evidence>
<sequence>MLGLIWRNLLLSSTATTLISPRTIILRNRRLLATATSRVAKQRDDGSNSTDRVLVASTISYLVDSCGLNLDAAKRAAKFFRLHSTGSADEVVALLRDYGFSDAHISTIVQKRPSLLLADPDKTLRPKFECLASIGGSHDVILKVVLRCPEMLFRNLDRDLVPSLEFLKSILHTDENVLMVIARCHWLLRFNLPAIVGPNVESLRNVGLSDKMIMMFLKSRPTAFLSSTARFREVAIKVKEMGFDPDKYNFHEAINVFLSVNEKTWDRKVEIFNKWGWTDAEVLSAFKKQPRCMLQSDNKVEGIMDYLVNNMELRPSFAAQNPNVLMCSLKQRIIPRCSIIRHLLLKGVMTGKDFKFSSVLIVSEPYFLSTYLTKHKERHPELLDLYNKYKEGMESCFTHPI</sequence>
<feature type="signal peptide" evidence="4">
    <location>
        <begin position="1"/>
        <end position="16"/>
    </location>
</feature>
<evidence type="ECO:0000313" key="6">
    <source>
        <dbReference type="Proteomes" id="UP000594263"/>
    </source>
</evidence>
<dbReference type="GO" id="GO:0006353">
    <property type="term" value="P:DNA-templated transcription termination"/>
    <property type="evidence" value="ECO:0007669"/>
    <property type="project" value="UniProtKB-KW"/>
</dbReference>
<name>A0A7N0UYK3_KALFE</name>
<keyword evidence="2" id="KW-0804">Transcription</keyword>
<dbReference type="Pfam" id="PF02536">
    <property type="entry name" value="mTERF"/>
    <property type="match status" value="1"/>
</dbReference>
<dbReference type="Gramene" id="Kaladp0095s0060.1.v1.1">
    <property type="protein sequence ID" value="Kaladp0095s0060.1.v1.1.CDS.1"/>
    <property type="gene ID" value="Kaladp0095s0060.v1.1"/>
</dbReference>
<reference evidence="5" key="1">
    <citation type="submission" date="2021-01" db="UniProtKB">
        <authorList>
            <consortium name="EnsemblPlants"/>
        </authorList>
    </citation>
    <scope>IDENTIFICATION</scope>
</reference>
<protein>
    <submittedName>
        <fullName evidence="5">Uncharacterized protein</fullName>
    </submittedName>
</protein>
<evidence type="ECO:0000256" key="1">
    <source>
        <dbReference type="ARBA" id="ARBA00007692"/>
    </source>
</evidence>
<dbReference type="OMA" id="NDMGWPS"/>
<dbReference type="InterPro" id="IPR003690">
    <property type="entry name" value="MTERF"/>
</dbReference>
<dbReference type="EnsemblPlants" id="Kaladp0095s0060.1.v1.1">
    <property type="protein sequence ID" value="Kaladp0095s0060.1.v1.1.CDS.1"/>
    <property type="gene ID" value="Kaladp0095s0060.v1.1"/>
</dbReference>
<dbReference type="GO" id="GO:0003676">
    <property type="term" value="F:nucleic acid binding"/>
    <property type="evidence" value="ECO:0007669"/>
    <property type="project" value="InterPro"/>
</dbReference>
<feature type="chain" id="PRO_5036401878" evidence="4">
    <location>
        <begin position="17"/>
        <end position="401"/>
    </location>
</feature>
<dbReference type="EnsemblPlants" id="Kaladp0095s0060.2.v1.1">
    <property type="protein sequence ID" value="Kaladp0095s0060.2.v1.1.CDS.1"/>
    <property type="gene ID" value="Kaladp0095s0060.v1.1"/>
</dbReference>
<dbReference type="InterPro" id="IPR038538">
    <property type="entry name" value="MTERF_sf"/>
</dbReference>
<dbReference type="Gene3D" id="1.25.70.10">
    <property type="entry name" value="Transcription termination factor 3, mitochondrial"/>
    <property type="match status" value="1"/>
</dbReference>
<accession>A0A7N0UYK3</accession>
<keyword evidence="6" id="KW-1185">Reference proteome</keyword>
<keyword evidence="2" id="KW-0805">Transcription regulation</keyword>
<evidence type="ECO:0000256" key="2">
    <source>
        <dbReference type="ARBA" id="ARBA00022472"/>
    </source>
</evidence>
<keyword evidence="2" id="KW-0806">Transcription termination</keyword>
<keyword evidence="4" id="KW-0732">Signal</keyword>
<dbReference type="FunFam" id="1.25.70.10:FF:000001">
    <property type="entry name" value="Mitochondrial transcription termination factor-like"/>
    <property type="match status" value="1"/>
</dbReference>
<evidence type="ECO:0000256" key="4">
    <source>
        <dbReference type="SAM" id="SignalP"/>
    </source>
</evidence>
<dbReference type="PANTHER" id="PTHR13068">
    <property type="entry name" value="CGI-12 PROTEIN-RELATED"/>
    <property type="match status" value="1"/>
</dbReference>
<dbReference type="Gramene" id="Kaladp0095s0060.2.v1.1">
    <property type="protein sequence ID" value="Kaladp0095s0060.2.v1.1.CDS.1"/>
    <property type="gene ID" value="Kaladp0095s0060.v1.1"/>
</dbReference>